<dbReference type="RefSeq" id="XP_007603833.1">
    <property type="nucleotide sequence ID" value="XM_007603771.1"/>
</dbReference>
<name>L2GP33_VITCO</name>
<proteinExistence type="predicted"/>
<protein>
    <submittedName>
        <fullName evidence="1">Uncharacterized protein</fullName>
    </submittedName>
</protein>
<dbReference type="HOGENOM" id="CLU_1094996_0_0_1"/>
<evidence type="ECO:0000313" key="2">
    <source>
        <dbReference type="Proteomes" id="UP000011082"/>
    </source>
</evidence>
<gene>
    <name evidence="1" type="ORF">VICG_00380</name>
</gene>
<sequence>MFFYSSLLFTFLCSLLAYFLIQRIKSRLTKESEARRFNMQLKSTYFPNYFQAIDVYSLSGESVNNEDKKVVSNLPKNVVTLFTTTTLRSRCDIYALLYTDGISTFHINLDFAIRAPCFYIYKKSIPFIHVGKTFSKPFLLNKSKYHVYGNISDILHDFICKFDVEYFYSSYLPTTCSENEKKCSTVELKARLDSVDGEFLCMFLKIFSHVEYENENKYQRIIKEFRLMKSQEEAYENLGFLQKLDKYLYDTKNK</sequence>
<dbReference type="VEuPathDB" id="MicrosporidiaDB:VICG_00380"/>
<evidence type="ECO:0000313" key="1">
    <source>
        <dbReference type="EMBL" id="ELA42628.1"/>
    </source>
</evidence>
<keyword evidence="2" id="KW-1185">Reference proteome</keyword>
<accession>L2GP33</accession>
<reference evidence="2" key="1">
    <citation type="submission" date="2011-05" db="EMBL/GenBank/DDBJ databases">
        <title>The genome sequence of Vittaforma corneae strain ATCC 50505.</title>
        <authorList>
            <consortium name="The Broad Institute Genome Sequencing Platform"/>
            <person name="Cuomo C."/>
            <person name="Didier E."/>
            <person name="Bowers L."/>
            <person name="Young S.K."/>
            <person name="Zeng Q."/>
            <person name="Gargeya S."/>
            <person name="Fitzgerald M."/>
            <person name="Haas B."/>
            <person name="Abouelleil A."/>
            <person name="Alvarado L."/>
            <person name="Arachchi H.M."/>
            <person name="Berlin A."/>
            <person name="Chapman S.B."/>
            <person name="Gearin G."/>
            <person name="Goldberg J."/>
            <person name="Griggs A."/>
            <person name="Gujja S."/>
            <person name="Hansen M."/>
            <person name="Heiman D."/>
            <person name="Howarth C."/>
            <person name="Larimer J."/>
            <person name="Lui A."/>
            <person name="MacDonald P.J.P."/>
            <person name="McCowen C."/>
            <person name="Montmayeur A."/>
            <person name="Murphy C."/>
            <person name="Neiman D."/>
            <person name="Pearson M."/>
            <person name="Priest M."/>
            <person name="Roberts A."/>
            <person name="Saif S."/>
            <person name="Shea T."/>
            <person name="Sisk P."/>
            <person name="Stolte C."/>
            <person name="Sykes S."/>
            <person name="Wortman J."/>
            <person name="Nusbaum C."/>
            <person name="Birren B."/>
        </authorList>
    </citation>
    <scope>NUCLEOTIDE SEQUENCE [LARGE SCALE GENOMIC DNA]</scope>
    <source>
        <strain evidence="2">ATCC 50505</strain>
    </source>
</reference>
<dbReference type="EMBL" id="JH370131">
    <property type="protein sequence ID" value="ELA42628.1"/>
    <property type="molecule type" value="Genomic_DNA"/>
</dbReference>
<organism evidence="1 2">
    <name type="scientific">Vittaforma corneae (strain ATCC 50505)</name>
    <name type="common">Microsporidian parasite</name>
    <name type="synonym">Nosema corneum</name>
    <dbReference type="NCBI Taxonomy" id="993615"/>
    <lineage>
        <taxon>Eukaryota</taxon>
        <taxon>Fungi</taxon>
        <taxon>Fungi incertae sedis</taxon>
        <taxon>Microsporidia</taxon>
        <taxon>Nosematidae</taxon>
        <taxon>Vittaforma</taxon>
    </lineage>
</organism>
<dbReference type="InParanoid" id="L2GP33"/>
<dbReference type="Proteomes" id="UP000011082">
    <property type="component" value="Unassembled WGS sequence"/>
</dbReference>
<dbReference type="AlphaFoldDB" id="L2GP33"/>
<dbReference type="GeneID" id="19881098"/>